<gene>
    <name evidence="2" type="ORF">DNG_03031</name>
</gene>
<dbReference type="EMBL" id="ONZQ02000003">
    <property type="protein sequence ID" value="SPO00182.1"/>
    <property type="molecule type" value="Genomic_DNA"/>
</dbReference>
<name>A0AAE8ST94_9PEZI</name>
<feature type="compositionally biased region" description="Basic and acidic residues" evidence="1">
    <location>
        <begin position="17"/>
        <end position="47"/>
    </location>
</feature>
<organism evidence="2 3">
    <name type="scientific">Cephalotrichum gorgonifer</name>
    <dbReference type="NCBI Taxonomy" id="2041049"/>
    <lineage>
        <taxon>Eukaryota</taxon>
        <taxon>Fungi</taxon>
        <taxon>Dikarya</taxon>
        <taxon>Ascomycota</taxon>
        <taxon>Pezizomycotina</taxon>
        <taxon>Sordariomycetes</taxon>
        <taxon>Hypocreomycetidae</taxon>
        <taxon>Microascales</taxon>
        <taxon>Microascaceae</taxon>
        <taxon>Cephalotrichum</taxon>
    </lineage>
</organism>
<evidence type="ECO:0000313" key="3">
    <source>
        <dbReference type="Proteomes" id="UP001187682"/>
    </source>
</evidence>
<evidence type="ECO:0000256" key="1">
    <source>
        <dbReference type="SAM" id="MobiDB-lite"/>
    </source>
</evidence>
<sequence length="126" mass="14420">MAVAMAPDTASNTKTRAMREDHRQTSGTPRRDRITVDRPSRMDREEEGLVRWAPQWVAVHLDLAGRYNAHKLWTRGGMGHILLEAVSRPALEEDIRMGRRLGEAADHPADMEEELRLTWEDRDAPP</sequence>
<feature type="region of interest" description="Disordered" evidence="1">
    <location>
        <begin position="1"/>
        <end position="47"/>
    </location>
</feature>
<protein>
    <submittedName>
        <fullName evidence="2">Uncharacterized protein</fullName>
    </submittedName>
</protein>
<feature type="region of interest" description="Disordered" evidence="1">
    <location>
        <begin position="102"/>
        <end position="126"/>
    </location>
</feature>
<proteinExistence type="predicted"/>
<dbReference type="AlphaFoldDB" id="A0AAE8ST94"/>
<keyword evidence="3" id="KW-1185">Reference proteome</keyword>
<dbReference type="Proteomes" id="UP001187682">
    <property type="component" value="Unassembled WGS sequence"/>
</dbReference>
<accession>A0AAE8ST94</accession>
<comment type="caution">
    <text evidence="2">The sequence shown here is derived from an EMBL/GenBank/DDBJ whole genome shotgun (WGS) entry which is preliminary data.</text>
</comment>
<reference evidence="2" key="1">
    <citation type="submission" date="2018-03" db="EMBL/GenBank/DDBJ databases">
        <authorList>
            <person name="Guldener U."/>
        </authorList>
    </citation>
    <scope>NUCLEOTIDE SEQUENCE</scope>
</reference>
<evidence type="ECO:0000313" key="2">
    <source>
        <dbReference type="EMBL" id="SPO00182.1"/>
    </source>
</evidence>